<keyword evidence="1" id="KW-1133">Transmembrane helix</keyword>
<keyword evidence="1" id="KW-0472">Membrane</keyword>
<dbReference type="AlphaFoldDB" id="A0AAJ0BIG2"/>
<sequence length="67" mass="7356">MSGTIFSNLIVSLFLSLFVLVCYSLVGRVLRFLQMSLFCFCSSSFVLFLLCALCGIGIPEPPLVDTL</sequence>
<dbReference type="EMBL" id="MU839829">
    <property type="protein sequence ID" value="KAK1758545.1"/>
    <property type="molecule type" value="Genomic_DNA"/>
</dbReference>
<protein>
    <submittedName>
        <fullName evidence="2">Uncharacterized protein</fullName>
    </submittedName>
</protein>
<gene>
    <name evidence="2" type="ORF">QBC47DRAFT_375020</name>
</gene>
<feature type="transmembrane region" description="Helical" evidence="1">
    <location>
        <begin position="37"/>
        <end position="58"/>
    </location>
</feature>
<dbReference type="Proteomes" id="UP001239445">
    <property type="component" value="Unassembled WGS sequence"/>
</dbReference>
<evidence type="ECO:0000313" key="3">
    <source>
        <dbReference type="Proteomes" id="UP001239445"/>
    </source>
</evidence>
<proteinExistence type="predicted"/>
<feature type="transmembrane region" description="Helical" evidence="1">
    <location>
        <begin position="6"/>
        <end position="25"/>
    </location>
</feature>
<organism evidence="2 3">
    <name type="scientific">Echria macrotheca</name>
    <dbReference type="NCBI Taxonomy" id="438768"/>
    <lineage>
        <taxon>Eukaryota</taxon>
        <taxon>Fungi</taxon>
        <taxon>Dikarya</taxon>
        <taxon>Ascomycota</taxon>
        <taxon>Pezizomycotina</taxon>
        <taxon>Sordariomycetes</taxon>
        <taxon>Sordariomycetidae</taxon>
        <taxon>Sordariales</taxon>
        <taxon>Schizotheciaceae</taxon>
        <taxon>Echria</taxon>
    </lineage>
</organism>
<keyword evidence="1" id="KW-0812">Transmembrane</keyword>
<evidence type="ECO:0000313" key="2">
    <source>
        <dbReference type="EMBL" id="KAK1758545.1"/>
    </source>
</evidence>
<name>A0AAJ0BIG2_9PEZI</name>
<keyword evidence="3" id="KW-1185">Reference proteome</keyword>
<evidence type="ECO:0000256" key="1">
    <source>
        <dbReference type="SAM" id="Phobius"/>
    </source>
</evidence>
<comment type="caution">
    <text evidence="2">The sequence shown here is derived from an EMBL/GenBank/DDBJ whole genome shotgun (WGS) entry which is preliminary data.</text>
</comment>
<reference evidence="2" key="1">
    <citation type="submission" date="2023-06" db="EMBL/GenBank/DDBJ databases">
        <title>Genome-scale phylogeny and comparative genomics of the fungal order Sordariales.</title>
        <authorList>
            <consortium name="Lawrence Berkeley National Laboratory"/>
            <person name="Hensen N."/>
            <person name="Bonometti L."/>
            <person name="Westerberg I."/>
            <person name="Brannstrom I.O."/>
            <person name="Guillou S."/>
            <person name="Cros-Aarteil S."/>
            <person name="Calhoun S."/>
            <person name="Haridas S."/>
            <person name="Kuo A."/>
            <person name="Mondo S."/>
            <person name="Pangilinan J."/>
            <person name="Riley R."/>
            <person name="Labutti K."/>
            <person name="Andreopoulos B."/>
            <person name="Lipzen A."/>
            <person name="Chen C."/>
            <person name="Yanf M."/>
            <person name="Daum C."/>
            <person name="Ng V."/>
            <person name="Clum A."/>
            <person name="Steindorff A."/>
            <person name="Ohm R."/>
            <person name="Martin F."/>
            <person name="Silar P."/>
            <person name="Natvig D."/>
            <person name="Lalanne C."/>
            <person name="Gautier V."/>
            <person name="Ament-Velasquez S.L."/>
            <person name="Kruys A."/>
            <person name="Hutchinson M.I."/>
            <person name="Powell A.J."/>
            <person name="Barry K."/>
            <person name="Miller A.N."/>
            <person name="Grigoriev I.V."/>
            <person name="Debuchy R."/>
            <person name="Gladieux P."/>
            <person name="Thoren M.H."/>
            <person name="Johannesson H."/>
        </authorList>
    </citation>
    <scope>NUCLEOTIDE SEQUENCE</scope>
    <source>
        <strain evidence="2">PSN4</strain>
    </source>
</reference>
<accession>A0AAJ0BIG2</accession>